<reference evidence="2 3" key="1">
    <citation type="journal article" date="2022" name="Allergy">
        <title>Genome assembly and annotation of Periplaneta americana reveal a comprehensive cockroach allergen profile.</title>
        <authorList>
            <person name="Wang L."/>
            <person name="Xiong Q."/>
            <person name="Saelim N."/>
            <person name="Wang L."/>
            <person name="Nong W."/>
            <person name="Wan A.T."/>
            <person name="Shi M."/>
            <person name="Liu X."/>
            <person name="Cao Q."/>
            <person name="Hui J.H.L."/>
            <person name="Sookrung N."/>
            <person name="Leung T.F."/>
            <person name="Tungtrongchitr A."/>
            <person name="Tsui S.K.W."/>
        </authorList>
    </citation>
    <scope>NUCLEOTIDE SEQUENCE [LARGE SCALE GENOMIC DNA]</scope>
    <source>
        <strain evidence="2">PWHHKU_190912</strain>
    </source>
</reference>
<evidence type="ECO:0000259" key="1">
    <source>
        <dbReference type="PROSITE" id="PS50878"/>
    </source>
</evidence>
<sequence>MTGGITKINRNISATLIMYTDDLPIRSAYTKELQQQILKELEKWAEENSSQINHQKTKPMNFRKGGKQTTKDILILLGEPLEDVQYFKYLGITLQTLTLFRFHITRKSSCWNTALKISTT</sequence>
<keyword evidence="3" id="KW-1185">Reference proteome</keyword>
<dbReference type="InterPro" id="IPR000477">
    <property type="entry name" value="RT_dom"/>
</dbReference>
<evidence type="ECO:0000313" key="3">
    <source>
        <dbReference type="Proteomes" id="UP001148838"/>
    </source>
</evidence>
<accession>A0ABQ8RXF1</accession>
<dbReference type="Pfam" id="PF00078">
    <property type="entry name" value="RVT_1"/>
    <property type="match status" value="1"/>
</dbReference>
<dbReference type="PROSITE" id="PS50878">
    <property type="entry name" value="RT_POL"/>
    <property type="match status" value="1"/>
</dbReference>
<proteinExistence type="predicted"/>
<dbReference type="EMBL" id="JAJSOF020000040">
    <property type="protein sequence ID" value="KAJ4426396.1"/>
    <property type="molecule type" value="Genomic_DNA"/>
</dbReference>
<gene>
    <name evidence="2" type="ORF">ANN_27210</name>
</gene>
<comment type="caution">
    <text evidence="2">The sequence shown here is derived from an EMBL/GenBank/DDBJ whole genome shotgun (WGS) entry which is preliminary data.</text>
</comment>
<protein>
    <recommendedName>
        <fullName evidence="1">Reverse transcriptase domain-containing protein</fullName>
    </recommendedName>
</protein>
<evidence type="ECO:0000313" key="2">
    <source>
        <dbReference type="EMBL" id="KAJ4426396.1"/>
    </source>
</evidence>
<feature type="domain" description="Reverse transcriptase" evidence="1">
    <location>
        <begin position="1"/>
        <end position="94"/>
    </location>
</feature>
<dbReference type="Proteomes" id="UP001148838">
    <property type="component" value="Unassembled WGS sequence"/>
</dbReference>
<organism evidence="2 3">
    <name type="scientific">Periplaneta americana</name>
    <name type="common">American cockroach</name>
    <name type="synonym">Blatta americana</name>
    <dbReference type="NCBI Taxonomy" id="6978"/>
    <lineage>
        <taxon>Eukaryota</taxon>
        <taxon>Metazoa</taxon>
        <taxon>Ecdysozoa</taxon>
        <taxon>Arthropoda</taxon>
        <taxon>Hexapoda</taxon>
        <taxon>Insecta</taxon>
        <taxon>Pterygota</taxon>
        <taxon>Neoptera</taxon>
        <taxon>Polyneoptera</taxon>
        <taxon>Dictyoptera</taxon>
        <taxon>Blattodea</taxon>
        <taxon>Blattoidea</taxon>
        <taxon>Blattidae</taxon>
        <taxon>Blattinae</taxon>
        <taxon>Periplaneta</taxon>
    </lineage>
</organism>
<name>A0ABQ8RXF1_PERAM</name>